<name>A0ABU1XPY1_9NOCA</name>
<proteinExistence type="predicted"/>
<dbReference type="RefSeq" id="WP_374726779.1">
    <property type="nucleotide sequence ID" value="NZ_JAVDWW010000013.1"/>
</dbReference>
<evidence type="ECO:0000313" key="1">
    <source>
        <dbReference type="EMBL" id="MDR7172626.1"/>
    </source>
</evidence>
<gene>
    <name evidence="1" type="ORF">J2W56_006391</name>
</gene>
<dbReference type="Proteomes" id="UP001251217">
    <property type="component" value="Unassembled WGS sequence"/>
</dbReference>
<protein>
    <submittedName>
        <fullName evidence="1">Transposase</fullName>
    </submittedName>
</protein>
<accession>A0ABU1XPY1</accession>
<sequence>MAERAFNKAEHWRAVATRYDKLALTYRAGFTLALIVEWLKSLGDTTWVLSRSEP</sequence>
<evidence type="ECO:0000313" key="2">
    <source>
        <dbReference type="Proteomes" id="UP001251217"/>
    </source>
</evidence>
<comment type="caution">
    <text evidence="1">The sequence shown here is derived from an EMBL/GenBank/DDBJ whole genome shotgun (WGS) entry which is preliminary data.</text>
</comment>
<reference evidence="1 2" key="1">
    <citation type="submission" date="2023-07" db="EMBL/GenBank/DDBJ databases">
        <title>Sorghum-associated microbial communities from plants grown in Nebraska, USA.</title>
        <authorList>
            <person name="Schachtman D."/>
        </authorList>
    </citation>
    <scope>NUCLEOTIDE SEQUENCE [LARGE SCALE GENOMIC DNA]</scope>
    <source>
        <strain evidence="1 2">4272</strain>
    </source>
</reference>
<dbReference type="EMBL" id="JAVDWW010000013">
    <property type="protein sequence ID" value="MDR7172626.1"/>
    <property type="molecule type" value="Genomic_DNA"/>
</dbReference>
<keyword evidence="2" id="KW-1185">Reference proteome</keyword>
<organism evidence="1 2">
    <name type="scientific">Nocardia kruczakiae</name>
    <dbReference type="NCBI Taxonomy" id="261477"/>
    <lineage>
        <taxon>Bacteria</taxon>
        <taxon>Bacillati</taxon>
        <taxon>Actinomycetota</taxon>
        <taxon>Actinomycetes</taxon>
        <taxon>Mycobacteriales</taxon>
        <taxon>Nocardiaceae</taxon>
        <taxon>Nocardia</taxon>
    </lineage>
</organism>